<dbReference type="OrthoDB" id="9757876at2"/>
<reference evidence="2 3" key="1">
    <citation type="journal article" date="2016" name="Biochim. Biophys. Acta">
        <title>Characterization of red-shifted phycobilisomes isolated from the chlorophyll f-containing cyanobacterium Halomicronema hongdechloris.</title>
        <authorList>
            <person name="Li Y."/>
            <person name="Lin Y."/>
            <person name="Garvey C.J."/>
            <person name="Birch D."/>
            <person name="Corkery R.W."/>
            <person name="Loughlin P.C."/>
            <person name="Scheer H."/>
            <person name="Willows R.D."/>
            <person name="Chen M."/>
        </authorList>
    </citation>
    <scope>NUCLEOTIDE SEQUENCE [LARGE SCALE GENOMIC DNA]</scope>
    <source>
        <strain evidence="2 3">C2206</strain>
    </source>
</reference>
<accession>A0A1Z3HKS2</accession>
<sequence>MFSRFYRHPRLLILALILIGVWGISAFQSLPRLEDPELVSRNAVVTTFWPGASAERIEALVTENIEAEITDIPEILTYESTSRPGSSIVEIELSEHVQAGEVDGIWSRVRDRLEDAAVAFPPGTTAPDLEQVEVKAYALVVALTWTRPDPPNYRLLRRLAAALKERLQALPGTEAVDVFGDPEEALVVEVDPARLAGMGLTAQSLSQQIRQSDAKVAAGQVRSPEHTLPLAVAGALDSLARLAQIPIRLGDGGQTAYLGDLAQLRRGTLEPLQELALAGGQPAVVLGALVQSDYRLDRWAQQAYPLLQAQQTQLASDLEIEILFDQSRYVSQRLRTLLLNLLLGAILVFGVTLGMMGWQAAVIVGVALPLTLLLVIGLMDLLAIPLHQMSITGLIVALGILIDTAIVMVDEVHHHLNQGEATAVPPQVAIDRSGWHLAVPLLSSTLTTVLAFMPIALLPGSVGEFVGTIGLTVILAVSCSLVLSMTVIPALAAYLHRGRLLGASWWQRGLSLPWLAHGYDRLLGQTLRRPLLGIALALLLPGLGLLQAPFLEQQFFPASDRDQLTVELELSAAASIQQTQAMGQRLRQRLRRHPQVDEVHWFVGSSAPRFYYNLTGGREHQANYGQALVQLHRLSSPALTHTLQAEVDRAFPTVRAVVRQLEQGPPFEAPIEVRLFGHDLQQLRRLGQQVRSQLVALEAVTHTRASLDETLPQLEFVLDETAVRLAGLDHGTVAQRLDQVLEGVLGGSVLETTEDLPVQVRLTNADRASLDQIAALPLALPGQDDWLPLDSLGAVQLVPKPAQIGHYNGERVNQIQGFVRAGVLPATVLAQFQQRLQTQTLPPGYRLEFGGEAEERSQAIGNLVSTVGVLGVLLVSTLVLSLGSFRLAALIGVVAIAAIGLGLFSVASFGYPFGFNPIIGTVGLIGVAINDSIVVLAALDSHPQARLGDRRAIQAVVSRSTRHVLATTFTTMVGFVPLLLAGGAFWPPLAVAIAGGVGGATFLALFLIPSAYRWLQGRHGAPVAPTDLLR</sequence>
<dbReference type="SUPFAM" id="SSF82714">
    <property type="entry name" value="Multidrug efflux transporter AcrB TolC docking domain, DN and DC subdomains"/>
    <property type="match status" value="2"/>
</dbReference>
<dbReference type="InterPro" id="IPR027463">
    <property type="entry name" value="AcrB_DN_DC_subdom"/>
</dbReference>
<dbReference type="Gene3D" id="1.20.1640.10">
    <property type="entry name" value="Multidrug efflux transporter AcrB transmembrane domain"/>
    <property type="match status" value="2"/>
</dbReference>
<dbReference type="Gene3D" id="3.30.70.1320">
    <property type="entry name" value="Multidrug efflux transporter AcrB pore domain like"/>
    <property type="match status" value="1"/>
</dbReference>
<dbReference type="Gene3D" id="3.30.2090.10">
    <property type="entry name" value="Multidrug efflux transporter AcrB TolC docking domain, DN and DC subdomains"/>
    <property type="match status" value="2"/>
</dbReference>
<dbReference type="Gene3D" id="3.30.70.1440">
    <property type="entry name" value="Multidrug efflux transporter AcrB pore domain"/>
    <property type="match status" value="1"/>
</dbReference>
<feature type="transmembrane region" description="Helical" evidence="1">
    <location>
        <begin position="390"/>
        <end position="409"/>
    </location>
</feature>
<dbReference type="Gene3D" id="3.30.70.1430">
    <property type="entry name" value="Multidrug efflux transporter AcrB pore domain"/>
    <property type="match status" value="2"/>
</dbReference>
<dbReference type="Pfam" id="PF00873">
    <property type="entry name" value="ACR_tran"/>
    <property type="match status" value="1"/>
</dbReference>
<evidence type="ECO:0000313" key="2">
    <source>
        <dbReference type="EMBL" id="ASC70911.1"/>
    </source>
</evidence>
<dbReference type="PRINTS" id="PR00702">
    <property type="entry name" value="ACRIFLAVINRP"/>
</dbReference>
<feature type="transmembrane region" description="Helical" evidence="1">
    <location>
        <begin position="469"/>
        <end position="495"/>
    </location>
</feature>
<evidence type="ECO:0000256" key="1">
    <source>
        <dbReference type="SAM" id="Phobius"/>
    </source>
</evidence>
<dbReference type="GO" id="GO:0005886">
    <property type="term" value="C:plasma membrane"/>
    <property type="evidence" value="ECO:0007669"/>
    <property type="project" value="TreeGrafter"/>
</dbReference>
<dbReference type="GO" id="GO:0042910">
    <property type="term" value="F:xenobiotic transmembrane transporter activity"/>
    <property type="evidence" value="ECO:0007669"/>
    <property type="project" value="TreeGrafter"/>
</dbReference>
<feature type="transmembrane region" description="Helical" evidence="1">
    <location>
        <begin position="337"/>
        <end position="355"/>
    </location>
</feature>
<keyword evidence="1" id="KW-0472">Membrane</keyword>
<dbReference type="PANTHER" id="PTHR32063">
    <property type="match status" value="1"/>
</dbReference>
<keyword evidence="1" id="KW-0812">Transmembrane</keyword>
<feature type="transmembrane region" description="Helical" evidence="1">
    <location>
        <begin position="917"/>
        <end position="939"/>
    </location>
</feature>
<keyword evidence="1" id="KW-1133">Transmembrane helix</keyword>
<dbReference type="Proteomes" id="UP000191901">
    <property type="component" value="Chromosome"/>
</dbReference>
<dbReference type="InterPro" id="IPR001036">
    <property type="entry name" value="Acrflvin-R"/>
</dbReference>
<evidence type="ECO:0000313" key="3">
    <source>
        <dbReference type="Proteomes" id="UP000191901"/>
    </source>
</evidence>
<proteinExistence type="predicted"/>
<name>A0A1Z3HKS2_9CYAN</name>
<feature type="transmembrane region" description="Helical" evidence="1">
    <location>
        <begin position="362"/>
        <end position="384"/>
    </location>
</feature>
<protein>
    <submittedName>
        <fullName evidence="2">Nodulation protein NolG</fullName>
    </submittedName>
</protein>
<dbReference type="EMBL" id="CP021983">
    <property type="protein sequence ID" value="ASC70911.1"/>
    <property type="molecule type" value="Genomic_DNA"/>
</dbReference>
<gene>
    <name evidence="2" type="primary">nolG_1</name>
    <name evidence="2" type="ORF">XM38_018590</name>
</gene>
<keyword evidence="3" id="KW-1185">Reference proteome</keyword>
<dbReference type="RefSeq" id="WP_088429558.1">
    <property type="nucleotide sequence ID" value="NZ_CP021983.2"/>
</dbReference>
<dbReference type="KEGG" id="hhg:XM38_018590"/>
<feature type="transmembrane region" description="Helical" evidence="1">
    <location>
        <begin position="437"/>
        <end position="457"/>
    </location>
</feature>
<feature type="transmembrane region" description="Helical" evidence="1">
    <location>
        <begin position="986"/>
        <end position="1008"/>
    </location>
</feature>
<dbReference type="SUPFAM" id="SSF82693">
    <property type="entry name" value="Multidrug efflux transporter AcrB pore domain, PN1, PN2, PC1 and PC2 subdomains"/>
    <property type="match status" value="2"/>
</dbReference>
<feature type="transmembrane region" description="Helical" evidence="1">
    <location>
        <begin position="960"/>
        <end position="980"/>
    </location>
</feature>
<dbReference type="PANTHER" id="PTHR32063:SF18">
    <property type="entry name" value="CATION EFFLUX SYSTEM PROTEIN"/>
    <property type="match status" value="1"/>
</dbReference>
<dbReference type="SUPFAM" id="SSF82866">
    <property type="entry name" value="Multidrug efflux transporter AcrB transmembrane domain"/>
    <property type="match status" value="2"/>
</dbReference>
<dbReference type="AlphaFoldDB" id="A0A1Z3HKS2"/>
<feature type="transmembrane region" description="Helical" evidence="1">
    <location>
        <begin position="887"/>
        <end position="911"/>
    </location>
</feature>
<feature type="transmembrane region" description="Helical" evidence="1">
    <location>
        <begin position="859"/>
        <end position="880"/>
    </location>
</feature>
<organism evidence="2 3">
    <name type="scientific">Halomicronema hongdechloris C2206</name>
    <dbReference type="NCBI Taxonomy" id="1641165"/>
    <lineage>
        <taxon>Bacteria</taxon>
        <taxon>Bacillati</taxon>
        <taxon>Cyanobacteriota</taxon>
        <taxon>Cyanophyceae</taxon>
        <taxon>Nodosilineales</taxon>
        <taxon>Nodosilineaceae</taxon>
        <taxon>Halomicronema</taxon>
    </lineage>
</organism>